<gene>
    <name evidence="1" type="ORF">HAX54_018910</name>
</gene>
<sequence>VNVLIQESSALLVEGFGAFFQARQKFVKTSKEPFPDIGAGSTQDHKHSSPLNYSLVPPYIPTLSPKGSSYDKYFSNALGDISSSTSMMVFYHNGEILLP</sequence>
<protein>
    <submittedName>
        <fullName evidence="1">Uncharacterized protein</fullName>
    </submittedName>
</protein>
<dbReference type="Proteomes" id="UP000823775">
    <property type="component" value="Unassembled WGS sequence"/>
</dbReference>
<evidence type="ECO:0000313" key="1">
    <source>
        <dbReference type="EMBL" id="MCD7452941.1"/>
    </source>
</evidence>
<evidence type="ECO:0000313" key="2">
    <source>
        <dbReference type="Proteomes" id="UP000823775"/>
    </source>
</evidence>
<accession>A0ABS8S1G2</accession>
<comment type="caution">
    <text evidence="1">The sequence shown here is derived from an EMBL/GenBank/DDBJ whole genome shotgun (WGS) entry which is preliminary data.</text>
</comment>
<proteinExistence type="predicted"/>
<keyword evidence="2" id="KW-1185">Reference proteome</keyword>
<name>A0ABS8S1G2_DATST</name>
<feature type="non-terminal residue" evidence="1">
    <location>
        <position position="1"/>
    </location>
</feature>
<reference evidence="1 2" key="1">
    <citation type="journal article" date="2021" name="BMC Genomics">
        <title>Datura genome reveals duplications of psychoactive alkaloid biosynthetic genes and high mutation rate following tissue culture.</title>
        <authorList>
            <person name="Rajewski A."/>
            <person name="Carter-House D."/>
            <person name="Stajich J."/>
            <person name="Litt A."/>
        </authorList>
    </citation>
    <scope>NUCLEOTIDE SEQUENCE [LARGE SCALE GENOMIC DNA]</scope>
    <source>
        <strain evidence="1">AR-01</strain>
    </source>
</reference>
<organism evidence="1 2">
    <name type="scientific">Datura stramonium</name>
    <name type="common">Jimsonweed</name>
    <name type="synonym">Common thornapple</name>
    <dbReference type="NCBI Taxonomy" id="4076"/>
    <lineage>
        <taxon>Eukaryota</taxon>
        <taxon>Viridiplantae</taxon>
        <taxon>Streptophyta</taxon>
        <taxon>Embryophyta</taxon>
        <taxon>Tracheophyta</taxon>
        <taxon>Spermatophyta</taxon>
        <taxon>Magnoliopsida</taxon>
        <taxon>eudicotyledons</taxon>
        <taxon>Gunneridae</taxon>
        <taxon>Pentapetalae</taxon>
        <taxon>asterids</taxon>
        <taxon>lamiids</taxon>
        <taxon>Solanales</taxon>
        <taxon>Solanaceae</taxon>
        <taxon>Solanoideae</taxon>
        <taxon>Datureae</taxon>
        <taxon>Datura</taxon>
    </lineage>
</organism>
<dbReference type="EMBL" id="JACEIK010000230">
    <property type="protein sequence ID" value="MCD7452941.1"/>
    <property type="molecule type" value="Genomic_DNA"/>
</dbReference>